<dbReference type="NCBIfam" id="TIGR00287">
    <property type="entry name" value="cas1"/>
    <property type="match status" value="1"/>
</dbReference>
<keyword evidence="1 10" id="KW-0540">Nuclease</keyword>
<dbReference type="InterPro" id="IPR050646">
    <property type="entry name" value="Cas1"/>
</dbReference>
<evidence type="ECO:0000256" key="2">
    <source>
        <dbReference type="ARBA" id="ARBA00022723"/>
    </source>
</evidence>
<accession>V2RL96</accession>
<dbReference type="KEGG" id="msch:N508_001239"/>
<dbReference type="AlphaFoldDB" id="V2RL96"/>
<keyword evidence="2 10" id="KW-0479">Metal-binding</keyword>
<comment type="similarity">
    <text evidence="10">Belongs to the CRISPR-associated endonuclease Cas1 family.</text>
</comment>
<keyword evidence="6 10" id="KW-0051">Antiviral defense</keyword>
<dbReference type="GO" id="GO:0016787">
    <property type="term" value="F:hydrolase activity"/>
    <property type="evidence" value="ECO:0007669"/>
    <property type="project" value="UniProtKB-KW"/>
</dbReference>
<evidence type="ECO:0000313" key="11">
    <source>
        <dbReference type="EMBL" id="USF24160.1"/>
    </source>
</evidence>
<evidence type="ECO:0000256" key="5">
    <source>
        <dbReference type="ARBA" id="ARBA00022842"/>
    </source>
</evidence>
<dbReference type="PANTHER" id="PTHR34353">
    <property type="entry name" value="CRISPR-ASSOCIATED ENDONUCLEASE CAS1 1"/>
    <property type="match status" value="1"/>
</dbReference>
<dbReference type="OrthoDB" id="9803119at2"/>
<proteinExistence type="inferred from homology"/>
<dbReference type="InterPro" id="IPR042206">
    <property type="entry name" value="CRISPR-assoc_Cas1_C"/>
</dbReference>
<dbReference type="eggNOG" id="COG1518">
    <property type="taxonomic scope" value="Bacteria"/>
</dbReference>
<comment type="function">
    <text evidence="10">CRISPR (clustered regularly interspaced short palindromic repeat), is an adaptive immune system that provides protection against mobile genetic elements (viruses, transposable elements and conjugative plasmids). CRISPR clusters contain spacers, sequences complementary to antecedent mobile elements, and target invading nucleic acids. CRISPR clusters are transcribed and processed into CRISPR RNA (crRNA). Acts as a dsDNA endonuclease. Involved in the integration of spacer DNA into the CRISPR cassette.</text>
</comment>
<keyword evidence="8 10" id="KW-0464">Manganese</keyword>
<evidence type="ECO:0000256" key="6">
    <source>
        <dbReference type="ARBA" id="ARBA00023118"/>
    </source>
</evidence>
<dbReference type="NCBIfam" id="TIGR03639">
    <property type="entry name" value="cas1_NMENI"/>
    <property type="match status" value="1"/>
</dbReference>
<dbReference type="Gene3D" id="1.20.120.920">
    <property type="entry name" value="CRISPR-associated endonuclease Cas1, C-terminal domain"/>
    <property type="match status" value="1"/>
</dbReference>
<organism evidence="11 12">
    <name type="scientific">Mucispirillum schaedleri ASF457</name>
    <dbReference type="NCBI Taxonomy" id="1379858"/>
    <lineage>
        <taxon>Bacteria</taxon>
        <taxon>Pseudomonadati</taxon>
        <taxon>Deferribacterota</taxon>
        <taxon>Deferribacteres</taxon>
        <taxon>Deferribacterales</taxon>
        <taxon>Mucispirillaceae</taxon>
        <taxon>Mucispirillum</taxon>
    </lineage>
</organism>
<evidence type="ECO:0000256" key="7">
    <source>
        <dbReference type="ARBA" id="ARBA00023125"/>
    </source>
</evidence>
<reference evidence="11" key="3">
    <citation type="submission" date="2022-06" db="EMBL/GenBank/DDBJ databases">
        <title>Resources to Facilitate Use of the Altered Schaedler Flora (ASF) Mouse Model to Study Microbiome Function.</title>
        <authorList>
            <person name="Proctor A."/>
            <person name="Parvinroo S."/>
            <person name="Richie T."/>
            <person name="Jia X."/>
            <person name="Lee S.T.M."/>
            <person name="Karp P.D."/>
            <person name="Paley S."/>
            <person name="Kostic A.D."/>
            <person name="Pierre J.F."/>
            <person name="Wannemuehler M.J."/>
            <person name="Phillips G.J."/>
        </authorList>
    </citation>
    <scope>NUCLEOTIDE SEQUENCE</scope>
    <source>
        <strain evidence="11">ASF457</strain>
    </source>
</reference>
<dbReference type="GO" id="GO:0051607">
    <property type="term" value="P:defense response to virus"/>
    <property type="evidence" value="ECO:0007669"/>
    <property type="project" value="UniProtKB-UniRule"/>
</dbReference>
<comment type="cofactor">
    <cofactor evidence="10">
        <name>Mg(2+)</name>
        <dbReference type="ChEBI" id="CHEBI:18420"/>
    </cofactor>
    <cofactor evidence="10">
        <name>Mn(2+)</name>
        <dbReference type="ChEBI" id="CHEBI:29035"/>
    </cofactor>
</comment>
<feature type="binding site" evidence="10">
    <location>
        <position position="148"/>
    </location>
    <ligand>
        <name>Mn(2+)</name>
        <dbReference type="ChEBI" id="CHEBI:29035"/>
    </ligand>
</feature>
<dbReference type="GO" id="GO:0043571">
    <property type="term" value="P:maintenance of CRISPR repeat elements"/>
    <property type="evidence" value="ECO:0007669"/>
    <property type="project" value="UniProtKB-UniRule"/>
</dbReference>
<dbReference type="EC" id="3.1.-.-" evidence="10"/>
<dbReference type="Proteomes" id="UP000017429">
    <property type="component" value="Chromosome"/>
</dbReference>
<dbReference type="PANTHER" id="PTHR34353:SF2">
    <property type="entry name" value="CRISPR-ASSOCIATED ENDONUCLEASE CAS1 1"/>
    <property type="match status" value="1"/>
</dbReference>
<evidence type="ECO:0000256" key="8">
    <source>
        <dbReference type="ARBA" id="ARBA00023211"/>
    </source>
</evidence>
<dbReference type="RefSeq" id="WP_023275529.1">
    <property type="nucleotide sequence ID" value="NZ_CP097562.1"/>
</dbReference>
<reference evidence="11" key="1">
    <citation type="journal article" date="2014" name="Genome Announc.">
        <title>Draft genome sequences of the altered schaedler flora, a defined bacterial community from gnotobiotic mice.</title>
        <authorList>
            <person name="Wannemuehler M.J."/>
            <person name="Overstreet A.M."/>
            <person name="Ward D.V."/>
            <person name="Phillips G.J."/>
        </authorList>
    </citation>
    <scope>NUCLEOTIDE SEQUENCE</scope>
    <source>
        <strain evidence="11">ASF457</strain>
    </source>
</reference>
<keyword evidence="12" id="KW-1185">Reference proteome</keyword>
<dbReference type="EMBL" id="CP097562">
    <property type="protein sequence ID" value="USF24160.1"/>
    <property type="molecule type" value="Genomic_DNA"/>
</dbReference>
<keyword evidence="5 10" id="KW-0460">Magnesium</keyword>
<dbReference type="GO" id="GO:0003677">
    <property type="term" value="F:DNA binding"/>
    <property type="evidence" value="ECO:0007669"/>
    <property type="project" value="UniProtKB-KW"/>
</dbReference>
<evidence type="ECO:0000256" key="4">
    <source>
        <dbReference type="ARBA" id="ARBA00022801"/>
    </source>
</evidence>
<protein>
    <recommendedName>
        <fullName evidence="10">CRISPR-associated endonuclease Cas1</fullName>
        <ecNumber evidence="10">3.1.-.-</ecNumber>
    </recommendedName>
</protein>
<dbReference type="InterPro" id="IPR019855">
    <property type="entry name" value="CRISPR-assoc_Cas1_NMENI"/>
</dbReference>
<evidence type="ECO:0000256" key="9">
    <source>
        <dbReference type="ARBA" id="ARBA00038592"/>
    </source>
</evidence>
<gene>
    <name evidence="10 11" type="primary">cas1</name>
    <name evidence="11" type="ORF">N508_001239</name>
</gene>
<reference evidence="11" key="2">
    <citation type="submission" date="2022-05" db="EMBL/GenBank/DDBJ databases">
        <authorList>
            <person name="Proctor A.L."/>
            <person name="Phillips G.J."/>
            <person name="Wannemuehler M.J."/>
        </authorList>
    </citation>
    <scope>NUCLEOTIDE SEQUENCE</scope>
    <source>
        <strain evidence="11">ASF457</strain>
    </source>
</reference>
<keyword evidence="7 10" id="KW-0238">DNA-binding</keyword>
<dbReference type="HAMAP" id="MF_01470">
    <property type="entry name" value="Cas1"/>
    <property type="match status" value="1"/>
</dbReference>
<evidence type="ECO:0000256" key="1">
    <source>
        <dbReference type="ARBA" id="ARBA00022722"/>
    </source>
</evidence>
<comment type="subunit">
    <text evidence="9 10">Homodimer, forms a heterotetramer with a Cas2 homodimer.</text>
</comment>
<evidence type="ECO:0000256" key="10">
    <source>
        <dbReference type="HAMAP-Rule" id="MF_01470"/>
    </source>
</evidence>
<feature type="binding site" evidence="10">
    <location>
        <position position="220"/>
    </location>
    <ligand>
        <name>Mn(2+)</name>
        <dbReference type="ChEBI" id="CHEBI:29035"/>
    </ligand>
</feature>
<evidence type="ECO:0000313" key="12">
    <source>
        <dbReference type="Proteomes" id="UP000017429"/>
    </source>
</evidence>
<evidence type="ECO:0000256" key="3">
    <source>
        <dbReference type="ARBA" id="ARBA00022759"/>
    </source>
</evidence>
<sequence>MNQRIIEITDMQAHLSLHRGFLKVSIKDSKNYEIPLYDIGGIISNSYSITYSSSLLVKLAELNIPFIICGVNHSPAAFLWPVETHSLMSAKIDNQINTRKSFYEKIWQDIIQIKIYNQSICLNSLEKDDRALKALVKKVTTGDRENIEAQAAKIYWNKLFGDNFIRDKNAEGINTLLNYGYTILRSGTARSIMGAGLHPAIGIFHKNKYNSMRLADDLMEPFRPIVDYFVYKFSEKEKYELTPDVKENLVNILYLDLDGPRGRSPVINRMQSLAYTYAYSLETLKKNLDLPILKISDLCETN</sequence>
<keyword evidence="4 10" id="KW-0378">Hydrolase</keyword>
<keyword evidence="3 10" id="KW-0255">Endonuclease</keyword>
<name>V2RL96_9BACT</name>
<feature type="binding site" evidence="10">
    <location>
        <position position="205"/>
    </location>
    <ligand>
        <name>Mn(2+)</name>
        <dbReference type="ChEBI" id="CHEBI:29035"/>
    </ligand>
</feature>
<dbReference type="GO" id="GO:0046872">
    <property type="term" value="F:metal ion binding"/>
    <property type="evidence" value="ECO:0007669"/>
    <property type="project" value="UniProtKB-UniRule"/>
</dbReference>
<dbReference type="InterPro" id="IPR002729">
    <property type="entry name" value="CRISPR-assoc_Cas1"/>
</dbReference>
<dbReference type="GO" id="GO:0004520">
    <property type="term" value="F:DNA endonuclease activity"/>
    <property type="evidence" value="ECO:0007669"/>
    <property type="project" value="InterPro"/>
</dbReference>
<dbReference type="Pfam" id="PF01867">
    <property type="entry name" value="Cas_Cas1"/>
    <property type="match status" value="1"/>
</dbReference>